<dbReference type="Gene3D" id="3.40.50.300">
    <property type="entry name" value="P-loop containing nucleotide triphosphate hydrolases"/>
    <property type="match status" value="1"/>
</dbReference>
<gene>
    <name evidence="4" type="ORF">Lsan_1927</name>
</gene>
<dbReference type="Pfam" id="PF06414">
    <property type="entry name" value="Zeta_toxin"/>
    <property type="match status" value="1"/>
</dbReference>
<dbReference type="InterPro" id="IPR027417">
    <property type="entry name" value="P-loop_NTPase"/>
</dbReference>
<evidence type="ECO:0000313" key="4">
    <source>
        <dbReference type="EMBL" id="KTD60900.1"/>
    </source>
</evidence>
<dbReference type="GO" id="GO:0005524">
    <property type="term" value="F:ATP binding"/>
    <property type="evidence" value="ECO:0007669"/>
    <property type="project" value="UniProtKB-KW"/>
</dbReference>
<keyword evidence="5" id="KW-1185">Reference proteome</keyword>
<dbReference type="RefSeq" id="WP_058514203.1">
    <property type="nucleotide sequence ID" value="NZ_CAAAIH010000062.1"/>
</dbReference>
<proteinExistence type="predicted"/>
<evidence type="ECO:0000313" key="5">
    <source>
        <dbReference type="Proteomes" id="UP000054703"/>
    </source>
</evidence>
<accession>A0A0W0YVQ6</accession>
<dbReference type="AlphaFoldDB" id="A0A0W0YVQ6"/>
<comment type="caution">
    <text evidence="4">The sequence shown here is derived from an EMBL/GenBank/DDBJ whole genome shotgun (WGS) entry which is preliminary data.</text>
</comment>
<dbReference type="STRING" id="45074.Lsan_1927"/>
<feature type="domain" description="Zeta toxin" evidence="3">
    <location>
        <begin position="8"/>
        <end position="164"/>
    </location>
</feature>
<organism evidence="4 5">
    <name type="scientific">Legionella santicrucis</name>
    <dbReference type="NCBI Taxonomy" id="45074"/>
    <lineage>
        <taxon>Bacteria</taxon>
        <taxon>Pseudomonadati</taxon>
        <taxon>Pseudomonadota</taxon>
        <taxon>Gammaproteobacteria</taxon>
        <taxon>Legionellales</taxon>
        <taxon>Legionellaceae</taxon>
        <taxon>Legionella</taxon>
    </lineage>
</organism>
<sequence length="194" mass="22069">MNSINSSKIVAIGGGPASGKSYFYELLKRSNRLPEEYILHDPDLVMQSLPEYEIDSQNDLASAFARWEKPALQLANILLRNALLARNNIVYLRTLALPDSLAFLREARSLGYEIETHLLICDKELAISRAIEREQIINRHLSIETLLERHEAVNTLLNDIKNASNQFYLYENNINGAEPILLEFGSQEIQMIVD</sequence>
<dbReference type="GO" id="GO:0016301">
    <property type="term" value="F:kinase activity"/>
    <property type="evidence" value="ECO:0007669"/>
    <property type="project" value="InterPro"/>
</dbReference>
<keyword evidence="2" id="KW-0067">ATP-binding</keyword>
<dbReference type="Proteomes" id="UP000054703">
    <property type="component" value="Unassembled WGS sequence"/>
</dbReference>
<keyword evidence="1" id="KW-0547">Nucleotide-binding</keyword>
<reference evidence="4 5" key="1">
    <citation type="submission" date="2015-11" db="EMBL/GenBank/DDBJ databases">
        <title>Genomic analysis of 38 Legionella species identifies large and diverse effector repertoires.</title>
        <authorList>
            <person name="Burstein D."/>
            <person name="Amaro F."/>
            <person name="Zusman T."/>
            <person name="Lifshitz Z."/>
            <person name="Cohen O."/>
            <person name="Gilbert J.A."/>
            <person name="Pupko T."/>
            <person name="Shuman H.A."/>
            <person name="Segal G."/>
        </authorList>
    </citation>
    <scope>NUCLEOTIDE SEQUENCE [LARGE SCALE GENOMIC DNA]</scope>
    <source>
        <strain evidence="4 5">SC-63-C7</strain>
    </source>
</reference>
<protein>
    <submittedName>
        <fullName evidence="4">Zeta toxin</fullName>
    </submittedName>
</protein>
<dbReference type="SUPFAM" id="SSF52540">
    <property type="entry name" value="P-loop containing nucleoside triphosphate hydrolases"/>
    <property type="match status" value="1"/>
</dbReference>
<dbReference type="EMBL" id="LNYU01000046">
    <property type="protein sequence ID" value="KTD60900.1"/>
    <property type="molecule type" value="Genomic_DNA"/>
</dbReference>
<evidence type="ECO:0000256" key="2">
    <source>
        <dbReference type="ARBA" id="ARBA00022840"/>
    </source>
</evidence>
<name>A0A0W0YVQ6_9GAMM</name>
<dbReference type="PATRIC" id="fig|45074.5.peg.2059"/>
<dbReference type="InterPro" id="IPR010488">
    <property type="entry name" value="Zeta_toxin_domain"/>
</dbReference>
<evidence type="ECO:0000256" key="1">
    <source>
        <dbReference type="ARBA" id="ARBA00022741"/>
    </source>
</evidence>
<evidence type="ECO:0000259" key="3">
    <source>
        <dbReference type="Pfam" id="PF06414"/>
    </source>
</evidence>